<dbReference type="RefSeq" id="WP_008705453.1">
    <property type="nucleotide sequence ID" value="NZ_ANOG01000898.1"/>
</dbReference>
<dbReference type="PANTHER" id="PTHR11706">
    <property type="entry name" value="SOLUTE CARRIER PROTEIN FAMILY 11 MEMBER"/>
    <property type="match status" value="1"/>
</dbReference>
<dbReference type="AlphaFoldDB" id="M5RNB4"/>
<evidence type="ECO:0000313" key="8">
    <source>
        <dbReference type="EMBL" id="EMI16877.1"/>
    </source>
</evidence>
<keyword evidence="4" id="KW-0769">Symport</keyword>
<dbReference type="PATRIC" id="fig|1265738.3.peg.6171"/>
<evidence type="ECO:0000256" key="3">
    <source>
        <dbReference type="ARBA" id="ARBA00022692"/>
    </source>
</evidence>
<dbReference type="GO" id="GO:0005384">
    <property type="term" value="F:manganese ion transmembrane transporter activity"/>
    <property type="evidence" value="ECO:0007669"/>
    <property type="project" value="TreeGrafter"/>
</dbReference>
<dbReference type="InterPro" id="IPR001046">
    <property type="entry name" value="NRAMP_fam"/>
</dbReference>
<keyword evidence="5 7" id="KW-1133">Transmembrane helix</keyword>
<comment type="subcellular location">
    <subcellularLocation>
        <location evidence="1">Membrane</location>
        <topology evidence="1">Multi-pass membrane protein</topology>
    </subcellularLocation>
</comment>
<keyword evidence="6 7" id="KW-0472">Membrane</keyword>
<dbReference type="GO" id="GO:0005886">
    <property type="term" value="C:plasma membrane"/>
    <property type="evidence" value="ECO:0007669"/>
    <property type="project" value="TreeGrafter"/>
</dbReference>
<feature type="transmembrane region" description="Helical" evidence="7">
    <location>
        <begin position="226"/>
        <end position="247"/>
    </location>
</feature>
<dbReference type="GO" id="GO:0015293">
    <property type="term" value="F:symporter activity"/>
    <property type="evidence" value="ECO:0007669"/>
    <property type="project" value="UniProtKB-KW"/>
</dbReference>
<accession>M5RNB4</accession>
<keyword evidence="2" id="KW-0813">Transport</keyword>
<evidence type="ECO:0000256" key="5">
    <source>
        <dbReference type="ARBA" id="ARBA00022989"/>
    </source>
</evidence>
<keyword evidence="9" id="KW-1185">Reference proteome</keyword>
<dbReference type="GO" id="GO:0034755">
    <property type="term" value="P:iron ion transmembrane transport"/>
    <property type="evidence" value="ECO:0007669"/>
    <property type="project" value="TreeGrafter"/>
</dbReference>
<dbReference type="GO" id="GO:0015086">
    <property type="term" value="F:cadmium ion transmembrane transporter activity"/>
    <property type="evidence" value="ECO:0007669"/>
    <property type="project" value="TreeGrafter"/>
</dbReference>
<evidence type="ECO:0000256" key="6">
    <source>
        <dbReference type="ARBA" id="ARBA00023136"/>
    </source>
</evidence>
<feature type="transmembrane region" description="Helical" evidence="7">
    <location>
        <begin position="142"/>
        <end position="164"/>
    </location>
</feature>
<feature type="transmembrane region" description="Helical" evidence="7">
    <location>
        <begin position="176"/>
        <end position="194"/>
    </location>
</feature>
<name>M5RNB4_9BACT</name>
<feature type="transmembrane region" description="Helical" evidence="7">
    <location>
        <begin position="103"/>
        <end position="122"/>
    </location>
</feature>
<evidence type="ECO:0000256" key="1">
    <source>
        <dbReference type="ARBA" id="ARBA00004141"/>
    </source>
</evidence>
<sequence>MVDHNETNTAVASDDSISASTSKNWFSWLTRVGPAIVVAAVVLGPGSIVSASRVGCEYGLDLLWVVPFAGLLMIGMTMGSMMIGVCNKKTLCQSVADTLGRPAAWIVGGSLMIAITLFQASNNNAMLMAAGGFVGPTTLDDLSPLTKTSLLLIVNLLIIAIVILGRRDLYRLVERMMAVLVGMMVVAFGLSMIASQPSISEIAVGLVPKIASASDAGSPGGGTTAAVSWLSVGAMIATTFSVAGAFYQSYQVKEKGWTQADLRAVWSTVSSASHRWR</sequence>
<evidence type="ECO:0000256" key="4">
    <source>
        <dbReference type="ARBA" id="ARBA00022847"/>
    </source>
</evidence>
<organism evidence="8 9">
    <name type="scientific">Rhodopirellula maiorica SM1</name>
    <dbReference type="NCBI Taxonomy" id="1265738"/>
    <lineage>
        <taxon>Bacteria</taxon>
        <taxon>Pseudomonadati</taxon>
        <taxon>Planctomycetota</taxon>
        <taxon>Planctomycetia</taxon>
        <taxon>Pirellulales</taxon>
        <taxon>Pirellulaceae</taxon>
        <taxon>Novipirellula</taxon>
    </lineage>
</organism>
<feature type="transmembrane region" description="Helical" evidence="7">
    <location>
        <begin position="28"/>
        <end position="50"/>
    </location>
</feature>
<evidence type="ECO:0000256" key="2">
    <source>
        <dbReference type="ARBA" id="ARBA00022448"/>
    </source>
</evidence>
<gene>
    <name evidence="8" type="ORF">RMSM_06198</name>
</gene>
<reference evidence="8 9" key="1">
    <citation type="journal article" date="2013" name="Mar. Genomics">
        <title>Expression of sulfatases in Rhodopirellula baltica and the diversity of sulfatases in the genus Rhodopirellula.</title>
        <authorList>
            <person name="Wegner C.E."/>
            <person name="Richter-Heitmann T."/>
            <person name="Klindworth A."/>
            <person name="Klockow C."/>
            <person name="Richter M."/>
            <person name="Achstetter T."/>
            <person name="Glockner F.O."/>
            <person name="Harder J."/>
        </authorList>
    </citation>
    <scope>NUCLEOTIDE SEQUENCE [LARGE SCALE GENOMIC DNA]</scope>
    <source>
        <strain evidence="8 9">SM1</strain>
    </source>
</reference>
<dbReference type="EMBL" id="ANOG01000898">
    <property type="protein sequence ID" value="EMI16877.1"/>
    <property type="molecule type" value="Genomic_DNA"/>
</dbReference>
<keyword evidence="3 7" id="KW-0812">Transmembrane</keyword>
<evidence type="ECO:0000313" key="9">
    <source>
        <dbReference type="Proteomes" id="UP000011991"/>
    </source>
</evidence>
<feature type="transmembrane region" description="Helical" evidence="7">
    <location>
        <begin position="62"/>
        <end position="83"/>
    </location>
</feature>
<dbReference type="Pfam" id="PF01566">
    <property type="entry name" value="Nramp"/>
    <property type="match status" value="1"/>
</dbReference>
<evidence type="ECO:0000256" key="7">
    <source>
        <dbReference type="SAM" id="Phobius"/>
    </source>
</evidence>
<comment type="caution">
    <text evidence="8">The sequence shown here is derived from an EMBL/GenBank/DDBJ whole genome shotgun (WGS) entry which is preliminary data.</text>
</comment>
<dbReference type="Proteomes" id="UP000011991">
    <property type="component" value="Unassembled WGS sequence"/>
</dbReference>
<proteinExistence type="predicted"/>
<dbReference type="PANTHER" id="PTHR11706:SF33">
    <property type="entry name" value="NATURAL RESISTANCE-ASSOCIATED MACROPHAGE PROTEIN 2"/>
    <property type="match status" value="1"/>
</dbReference>
<protein>
    <submittedName>
        <fullName evidence="8">Manganese transporter NRAMP</fullName>
    </submittedName>
</protein>